<evidence type="ECO:0000256" key="6">
    <source>
        <dbReference type="HAMAP-Rule" id="MF_01965"/>
    </source>
</evidence>
<keyword evidence="2 6" id="KW-0067">ATP-binding</keyword>
<evidence type="ECO:0000256" key="1">
    <source>
        <dbReference type="ARBA" id="ARBA00022741"/>
    </source>
</evidence>
<dbReference type="EC" id="4.2.1.136" evidence="6"/>
<evidence type="ECO:0000256" key="4">
    <source>
        <dbReference type="ARBA" id="ARBA00023027"/>
    </source>
</evidence>
<evidence type="ECO:0000313" key="8">
    <source>
        <dbReference type="EMBL" id="MEI7037694.1"/>
    </source>
</evidence>
<comment type="caution">
    <text evidence="8">The sequence shown here is derived from an EMBL/GenBank/DDBJ whole genome shotgun (WGS) entry which is preliminary data.</text>
</comment>
<reference evidence="8 9" key="1">
    <citation type="journal article" date="2014" name="Int. J. Syst. Evol. Microbiol.">
        <title>Fulvimonas yonginensis sp. nov., isolated from greenhouse soil, and emended description of the genus Fulvimonas.</title>
        <authorList>
            <person name="Ahn J.H."/>
            <person name="Kim S.J."/>
            <person name="Weon H.Y."/>
            <person name="Hong S.B."/>
            <person name="Seok S.J."/>
            <person name="Kwon S.W."/>
        </authorList>
    </citation>
    <scope>NUCLEOTIDE SEQUENCE [LARGE SCALE GENOMIC DNA]</scope>
    <source>
        <strain evidence="8 9">KACC 16952</strain>
    </source>
</reference>
<comment type="subunit">
    <text evidence="6">Homotetramer.</text>
</comment>
<comment type="catalytic activity">
    <reaction evidence="6">
        <text>(6S)-NADPHX + ADP = AMP + phosphate + NADPH + H(+)</text>
        <dbReference type="Rhea" id="RHEA:32235"/>
        <dbReference type="ChEBI" id="CHEBI:15378"/>
        <dbReference type="ChEBI" id="CHEBI:43474"/>
        <dbReference type="ChEBI" id="CHEBI:57783"/>
        <dbReference type="ChEBI" id="CHEBI:64076"/>
        <dbReference type="ChEBI" id="CHEBI:456215"/>
        <dbReference type="ChEBI" id="CHEBI:456216"/>
        <dbReference type="EC" id="4.2.1.136"/>
    </reaction>
</comment>
<dbReference type="HAMAP" id="MF_01965">
    <property type="entry name" value="NADHX_dehydratase"/>
    <property type="match status" value="1"/>
</dbReference>
<comment type="similarity">
    <text evidence="6">Belongs to the NnrD/CARKD family.</text>
</comment>
<dbReference type="PANTHER" id="PTHR12592">
    <property type="entry name" value="ATP-DEPENDENT (S)-NAD(P)H-HYDRATE DEHYDRATASE FAMILY MEMBER"/>
    <property type="match status" value="1"/>
</dbReference>
<dbReference type="Proteomes" id="UP001381174">
    <property type="component" value="Unassembled WGS sequence"/>
</dbReference>
<name>A0ABU8JDP2_9GAMM</name>
<keyword evidence="9" id="KW-1185">Reference proteome</keyword>
<dbReference type="PROSITE" id="PS51383">
    <property type="entry name" value="YJEF_C_3"/>
    <property type="match status" value="1"/>
</dbReference>
<dbReference type="PANTHER" id="PTHR12592:SF0">
    <property type="entry name" value="ATP-DEPENDENT (S)-NAD(P)H-HYDRATE DEHYDRATASE"/>
    <property type="match status" value="1"/>
</dbReference>
<feature type="binding site" evidence="6">
    <location>
        <begin position="198"/>
        <end position="202"/>
    </location>
    <ligand>
        <name>AMP</name>
        <dbReference type="ChEBI" id="CHEBI:456215"/>
    </ligand>
</feature>
<evidence type="ECO:0000313" key="9">
    <source>
        <dbReference type="Proteomes" id="UP001381174"/>
    </source>
</evidence>
<dbReference type="EMBL" id="JBBBNY010000010">
    <property type="protein sequence ID" value="MEI7037694.1"/>
    <property type="molecule type" value="Genomic_DNA"/>
</dbReference>
<dbReference type="NCBIfam" id="TIGR00196">
    <property type="entry name" value="yjeF_cterm"/>
    <property type="match status" value="1"/>
</dbReference>
<feature type="binding site" evidence="6">
    <location>
        <position position="115"/>
    </location>
    <ligand>
        <name>(6S)-NADPHX</name>
        <dbReference type="ChEBI" id="CHEBI:64076"/>
    </ligand>
</feature>
<comment type="function">
    <text evidence="6">Catalyzes the dehydration of the S-form of NAD(P)HX at the expense of ADP, which is converted to AMP. Together with NAD(P)HX epimerase, which catalyzes the epimerization of the S- and R-forms, the enzyme allows the repair of both epimers of NAD(P)HX, a damaged form of NAD(P)H that is a result of enzymatic or heat-dependent hydration.</text>
</comment>
<dbReference type="CDD" id="cd01171">
    <property type="entry name" value="YXKO-related"/>
    <property type="match status" value="1"/>
</dbReference>
<comment type="catalytic activity">
    <reaction evidence="6">
        <text>(6S)-NADHX + ADP = AMP + phosphate + NADH + H(+)</text>
        <dbReference type="Rhea" id="RHEA:32223"/>
        <dbReference type="ChEBI" id="CHEBI:15378"/>
        <dbReference type="ChEBI" id="CHEBI:43474"/>
        <dbReference type="ChEBI" id="CHEBI:57945"/>
        <dbReference type="ChEBI" id="CHEBI:64074"/>
        <dbReference type="ChEBI" id="CHEBI:456215"/>
        <dbReference type="ChEBI" id="CHEBI:456216"/>
        <dbReference type="EC" id="4.2.1.136"/>
    </reaction>
</comment>
<dbReference type="InterPro" id="IPR000631">
    <property type="entry name" value="CARKD"/>
</dbReference>
<gene>
    <name evidence="6" type="primary">nnrD</name>
    <name evidence="8" type="ORF">WAT24_13070</name>
</gene>
<keyword evidence="3 6" id="KW-0521">NADP</keyword>
<dbReference type="SUPFAM" id="SSF53613">
    <property type="entry name" value="Ribokinase-like"/>
    <property type="match status" value="1"/>
</dbReference>
<feature type="binding site" evidence="6">
    <location>
        <position position="45"/>
    </location>
    <ligand>
        <name>(6S)-NADPHX</name>
        <dbReference type="ChEBI" id="CHEBI:64076"/>
    </ligand>
</feature>
<dbReference type="Gene3D" id="3.40.1190.20">
    <property type="match status" value="1"/>
</dbReference>
<feature type="binding site" evidence="6">
    <location>
        <position position="227"/>
    </location>
    <ligand>
        <name>AMP</name>
        <dbReference type="ChEBI" id="CHEBI:456215"/>
    </ligand>
</feature>
<dbReference type="Pfam" id="PF01256">
    <property type="entry name" value="Carb_kinase"/>
    <property type="match status" value="1"/>
</dbReference>
<proteinExistence type="inferred from homology"/>
<keyword evidence="1 6" id="KW-0547">Nucleotide-binding</keyword>
<keyword evidence="5 6" id="KW-0456">Lyase</keyword>
<evidence type="ECO:0000256" key="2">
    <source>
        <dbReference type="ARBA" id="ARBA00022840"/>
    </source>
</evidence>
<evidence type="ECO:0000256" key="3">
    <source>
        <dbReference type="ARBA" id="ARBA00022857"/>
    </source>
</evidence>
<dbReference type="InterPro" id="IPR029056">
    <property type="entry name" value="Ribokinase-like"/>
</dbReference>
<protein>
    <recommendedName>
        <fullName evidence="6">ADP-dependent (S)-NAD(P)H-hydrate dehydratase</fullName>
        <ecNumber evidence="6">4.2.1.136</ecNumber>
    </recommendedName>
    <alternativeName>
        <fullName evidence="6">ADP-dependent NAD(P)HX dehydratase</fullName>
    </alternativeName>
</protein>
<evidence type="ECO:0000259" key="7">
    <source>
        <dbReference type="PROSITE" id="PS51383"/>
    </source>
</evidence>
<sequence>MSARAEPQRLTARLLRGMPLPDPDGGKEARGRVLVIGGSSRVPGAALLAGTAALRSGAGKLQVATAQDVALPFAVALPEALVLGLPVDARGGIVRGNAALDDALAGADAVLVGPGMSPAPATTTLVQRIIRHATGTLVIDAGALSPDLRARPGAPYVLTPHAGEMAKLSGLEKSRVQREPQELALAFARRTRSVLVLKGATTWIASPDGRLWLHPGGCRGLGTSGSGDVLAGLIAGLAARCGDAVQAALWGVFVHAEAGRTLERSVGSLGFLAREIADPVPRLLDHLRRRGATVRTGSSAG</sequence>
<organism evidence="8 9">
    <name type="scientific">Fulvimonas yonginensis</name>
    <dbReference type="NCBI Taxonomy" id="1495200"/>
    <lineage>
        <taxon>Bacteria</taxon>
        <taxon>Pseudomonadati</taxon>
        <taxon>Pseudomonadota</taxon>
        <taxon>Gammaproteobacteria</taxon>
        <taxon>Lysobacterales</taxon>
        <taxon>Rhodanobacteraceae</taxon>
        <taxon>Fulvimonas</taxon>
    </lineage>
</organism>
<accession>A0ABU8JDP2</accession>
<feature type="binding site" evidence="6">
    <location>
        <position position="228"/>
    </location>
    <ligand>
        <name>(6S)-NADPHX</name>
        <dbReference type="ChEBI" id="CHEBI:64076"/>
    </ligand>
</feature>
<keyword evidence="4 6" id="KW-0520">NAD</keyword>
<comment type="cofactor">
    <cofactor evidence="6">
        <name>Mg(2+)</name>
        <dbReference type="ChEBI" id="CHEBI:18420"/>
    </cofactor>
</comment>
<dbReference type="RefSeq" id="WP_336808330.1">
    <property type="nucleotide sequence ID" value="NZ_JBBBNY010000010.1"/>
</dbReference>
<feature type="domain" description="YjeF C-terminal" evidence="7">
    <location>
        <begin position="10"/>
        <end position="287"/>
    </location>
</feature>
<evidence type="ECO:0000256" key="5">
    <source>
        <dbReference type="ARBA" id="ARBA00023239"/>
    </source>
</evidence>
<feature type="binding site" evidence="6">
    <location>
        <position position="161"/>
    </location>
    <ligand>
        <name>(6S)-NADPHX</name>
        <dbReference type="ChEBI" id="CHEBI:64076"/>
    </ligand>
</feature>